<dbReference type="AlphaFoldDB" id="A0A0F9UV11"/>
<sequence>MKTIDERLALLSRLNREHGTLFDAEVPSELLATIRAQSSSGRSRAEIAAELDCLSDPTVVGSIQAALGDPTPRPSGVLARN</sequence>
<proteinExistence type="predicted"/>
<evidence type="ECO:0000313" key="1">
    <source>
        <dbReference type="EMBL" id="KKN57483.1"/>
    </source>
</evidence>
<organism evidence="1">
    <name type="scientific">marine sediment metagenome</name>
    <dbReference type="NCBI Taxonomy" id="412755"/>
    <lineage>
        <taxon>unclassified sequences</taxon>
        <taxon>metagenomes</taxon>
        <taxon>ecological metagenomes</taxon>
    </lineage>
</organism>
<name>A0A0F9UV11_9ZZZZ</name>
<reference evidence="1" key="1">
    <citation type="journal article" date="2015" name="Nature">
        <title>Complex archaea that bridge the gap between prokaryotes and eukaryotes.</title>
        <authorList>
            <person name="Spang A."/>
            <person name="Saw J.H."/>
            <person name="Jorgensen S.L."/>
            <person name="Zaremba-Niedzwiedzka K."/>
            <person name="Martijn J."/>
            <person name="Lind A.E."/>
            <person name="van Eijk R."/>
            <person name="Schleper C."/>
            <person name="Guy L."/>
            <person name="Ettema T.J."/>
        </authorList>
    </citation>
    <scope>NUCLEOTIDE SEQUENCE</scope>
</reference>
<dbReference type="EMBL" id="LAZR01000801">
    <property type="protein sequence ID" value="KKN57483.1"/>
    <property type="molecule type" value="Genomic_DNA"/>
</dbReference>
<gene>
    <name evidence="1" type="ORF">LCGC14_0561950</name>
</gene>
<protein>
    <submittedName>
        <fullName evidence="1">Uncharacterized protein</fullName>
    </submittedName>
</protein>
<comment type="caution">
    <text evidence="1">The sequence shown here is derived from an EMBL/GenBank/DDBJ whole genome shotgun (WGS) entry which is preliminary data.</text>
</comment>
<accession>A0A0F9UV11</accession>